<keyword evidence="1" id="KW-0812">Transmembrane</keyword>
<dbReference type="Proteomes" id="UP000636800">
    <property type="component" value="Chromosome 5"/>
</dbReference>
<evidence type="ECO:0000313" key="5">
    <source>
        <dbReference type="Proteomes" id="UP000639772"/>
    </source>
</evidence>
<dbReference type="PANTHER" id="PTHR31881:SF6">
    <property type="entry name" value="OS09G0494600 PROTEIN"/>
    <property type="match status" value="1"/>
</dbReference>
<evidence type="ECO:0000313" key="4">
    <source>
        <dbReference type="Proteomes" id="UP000636800"/>
    </source>
</evidence>
<gene>
    <name evidence="3" type="ORF">HPP92_010555</name>
    <name evidence="2" type="ORF">HPP92_010795</name>
</gene>
<dbReference type="OrthoDB" id="761598at2759"/>
<evidence type="ECO:0000256" key="1">
    <source>
        <dbReference type="SAM" id="Phobius"/>
    </source>
</evidence>
<dbReference type="Pfam" id="PF04654">
    <property type="entry name" value="DUF599"/>
    <property type="match status" value="1"/>
</dbReference>
<proteinExistence type="predicted"/>
<keyword evidence="1" id="KW-1133">Transmembrane helix</keyword>
<sequence length="179" mass="19640">MVKDNDKKTVMAVQSLRNILMGSTMVATSSFLICCGLLAFTSTVSDKRRLVLSSMNRVEVTRKCAVLVPAFLTVFFCHVLSITFLNQVTMVVNILIQQECKITVEQATLMLAKGMLMTTIGNRLFFAAMPLVLWLYSPVLVFACSVLIVAALFSVDIVRKDGRARLAAVNDGNGEIIPT</sequence>
<organism evidence="3 5">
    <name type="scientific">Vanilla planifolia</name>
    <name type="common">Vanilla</name>
    <dbReference type="NCBI Taxonomy" id="51239"/>
    <lineage>
        <taxon>Eukaryota</taxon>
        <taxon>Viridiplantae</taxon>
        <taxon>Streptophyta</taxon>
        <taxon>Embryophyta</taxon>
        <taxon>Tracheophyta</taxon>
        <taxon>Spermatophyta</taxon>
        <taxon>Magnoliopsida</taxon>
        <taxon>Liliopsida</taxon>
        <taxon>Asparagales</taxon>
        <taxon>Orchidaceae</taxon>
        <taxon>Vanilloideae</taxon>
        <taxon>Vanilleae</taxon>
        <taxon>Vanilla</taxon>
    </lineage>
</organism>
<dbReference type="InterPro" id="IPR006747">
    <property type="entry name" value="DUF599"/>
</dbReference>
<dbReference type="Proteomes" id="UP000639772">
    <property type="component" value="Unassembled WGS sequence"/>
</dbReference>
<accession>A0A835V468</accession>
<dbReference type="EMBL" id="JADCNL010000005">
    <property type="protein sequence ID" value="KAG0479937.1"/>
    <property type="molecule type" value="Genomic_DNA"/>
</dbReference>
<keyword evidence="1" id="KW-0472">Membrane</keyword>
<dbReference type="PANTHER" id="PTHR31881">
    <property type="match status" value="1"/>
</dbReference>
<feature type="transmembrane region" description="Helical" evidence="1">
    <location>
        <begin position="20"/>
        <end position="44"/>
    </location>
</feature>
<feature type="transmembrane region" description="Helical" evidence="1">
    <location>
        <begin position="64"/>
        <end position="85"/>
    </location>
</feature>
<name>A0A835V468_VANPL</name>
<feature type="transmembrane region" description="Helical" evidence="1">
    <location>
        <begin position="133"/>
        <end position="155"/>
    </location>
</feature>
<protein>
    <submittedName>
        <fullName evidence="3">Uncharacterized protein</fullName>
    </submittedName>
</protein>
<dbReference type="EMBL" id="JADCNM010000005">
    <property type="protein sequence ID" value="KAG0482471.1"/>
    <property type="molecule type" value="Genomic_DNA"/>
</dbReference>
<evidence type="ECO:0000313" key="2">
    <source>
        <dbReference type="EMBL" id="KAG0479937.1"/>
    </source>
</evidence>
<keyword evidence="4" id="KW-1185">Reference proteome</keyword>
<dbReference type="AlphaFoldDB" id="A0A835V468"/>
<evidence type="ECO:0000313" key="3">
    <source>
        <dbReference type="EMBL" id="KAG0482471.1"/>
    </source>
</evidence>
<reference evidence="4 5" key="1">
    <citation type="journal article" date="2020" name="Nat. Food">
        <title>A phased Vanilla planifolia genome enables genetic improvement of flavour and production.</title>
        <authorList>
            <person name="Hasing T."/>
            <person name="Tang H."/>
            <person name="Brym M."/>
            <person name="Khazi F."/>
            <person name="Huang T."/>
            <person name="Chambers A.H."/>
        </authorList>
    </citation>
    <scope>NUCLEOTIDE SEQUENCE [LARGE SCALE GENOMIC DNA]</scope>
    <source>
        <tissue evidence="3">Leaf</tissue>
    </source>
</reference>
<comment type="caution">
    <text evidence="3">The sequence shown here is derived from an EMBL/GenBank/DDBJ whole genome shotgun (WGS) entry which is preliminary data.</text>
</comment>